<feature type="region of interest" description="Disordered" evidence="6">
    <location>
        <begin position="466"/>
        <end position="511"/>
    </location>
</feature>
<comment type="similarity">
    <text evidence="5">Belongs to the glutamate--cysteine ligase type 2 family. EgtA subfamily.</text>
</comment>
<dbReference type="Pfam" id="PF04107">
    <property type="entry name" value="GCS2"/>
    <property type="match status" value="1"/>
</dbReference>
<organism evidence="7 8">
    <name type="scientific">Streptomyces hazeniae</name>
    <dbReference type="NCBI Taxonomy" id="3075538"/>
    <lineage>
        <taxon>Bacteria</taxon>
        <taxon>Bacillati</taxon>
        <taxon>Actinomycetota</taxon>
        <taxon>Actinomycetes</taxon>
        <taxon>Kitasatosporales</taxon>
        <taxon>Streptomycetaceae</taxon>
        <taxon>Streptomyces</taxon>
    </lineage>
</organism>
<evidence type="ECO:0000256" key="2">
    <source>
        <dbReference type="ARBA" id="ARBA00022741"/>
    </source>
</evidence>
<feature type="compositionally biased region" description="Basic and acidic residues" evidence="6">
    <location>
        <begin position="70"/>
        <end position="81"/>
    </location>
</feature>
<dbReference type="InterPro" id="IPR014746">
    <property type="entry name" value="Gln_synth/guanido_kin_cat_dom"/>
</dbReference>
<dbReference type="RefSeq" id="WP_311674329.1">
    <property type="nucleotide sequence ID" value="NZ_JAVREQ010000015.1"/>
</dbReference>
<dbReference type="InterPro" id="IPR035434">
    <property type="entry name" value="GCL_bact_plant"/>
</dbReference>
<sequence length="511" mass="55281">MARAHPVPSGDPLTESEAAAHIRGICFKTGPPRRLGVELEWLVHDVHAPPPGRTGSRRPHPRAATTPAREPVDRPPDRTPPDRTPPGRTPPDRQGDRPPLDRTALDPARFETAYAALRATPLRSALTVEPGGQIELSSLPADSLTTCLRSLRTDLAAVRARLGEHGLALVGHGLDPYRPPRRLLDLPRYRAMEAYFDRSGPAGRAMMCSSASVQVCVDAGTEEPGPLGYARRWLLAHLLGAVLVAAFANSPLHRGRRTGWRSTRQAVWAAIDNGRTLAPAPGRDPRAAWTAYALDAPVLCVRAAEPDEPWDIPADCGYSFRAWLRGAGPRPPTVEDLDYHLTTLFPPVRPRGHLELRMIDAQPGDDGWIVPTAVTTALFDDPAAAESVYRTVKPLGDTAGPSPAPRNPLWRRAARYGLTDPELHAAARACFAAAREALPRLGAGPEVLAAVDRFRERYVERGRCPADDVLDAGRPRPPASPRTARPAVLADPVDPADPVGTTTDVPRESRS</sequence>
<dbReference type="Gene3D" id="3.30.590.20">
    <property type="match status" value="1"/>
</dbReference>
<proteinExistence type="inferred from homology"/>
<dbReference type="PANTHER" id="PTHR34378">
    <property type="entry name" value="GLUTAMATE--CYSTEINE LIGASE, CHLOROPLASTIC"/>
    <property type="match status" value="1"/>
</dbReference>
<accession>A0ABU2NV35</accession>
<name>A0ABU2NV35_9ACTN</name>
<evidence type="ECO:0000256" key="4">
    <source>
        <dbReference type="ARBA" id="ARBA00048819"/>
    </source>
</evidence>
<gene>
    <name evidence="5 7" type="primary">egtA</name>
    <name evidence="7" type="ORF">RM572_17695</name>
</gene>
<comment type="function">
    <text evidence="5">Catalyzes the synthesis of gamma-glutamylcysteine (gamma-GC). This compound is used as substrate for the biosynthesis of the low-molecular thiol compound ergothioneine.</text>
</comment>
<dbReference type="PANTHER" id="PTHR34378:SF1">
    <property type="entry name" value="GLUTAMATE--CYSTEINE LIGASE, CHLOROPLASTIC"/>
    <property type="match status" value="1"/>
</dbReference>
<dbReference type="NCBIfam" id="TIGR03444">
    <property type="entry name" value="EgtA_Cys_ligase"/>
    <property type="match status" value="1"/>
</dbReference>
<dbReference type="GO" id="GO:0004357">
    <property type="term" value="F:glutamate-cysteine ligase activity"/>
    <property type="evidence" value="ECO:0007669"/>
    <property type="project" value="UniProtKB-EC"/>
</dbReference>
<keyword evidence="8" id="KW-1185">Reference proteome</keyword>
<comment type="pathway">
    <text evidence="5">Amino-acid biosynthesis; ergothioneine biosynthesis.</text>
</comment>
<reference evidence="8" key="1">
    <citation type="submission" date="2023-07" db="EMBL/GenBank/DDBJ databases">
        <title>30 novel species of actinomycetes from the DSMZ collection.</title>
        <authorList>
            <person name="Nouioui I."/>
        </authorList>
    </citation>
    <scope>NUCLEOTIDE SEQUENCE [LARGE SCALE GENOMIC DNA]</scope>
    <source>
        <strain evidence="8">DSM 42041</strain>
    </source>
</reference>
<dbReference type="EC" id="6.3.2.2" evidence="5"/>
<keyword evidence="1 5" id="KW-0436">Ligase</keyword>
<evidence type="ECO:0000313" key="7">
    <source>
        <dbReference type="EMBL" id="MDT0380590.1"/>
    </source>
</evidence>
<keyword evidence="3 5" id="KW-0067">ATP-binding</keyword>
<dbReference type="SUPFAM" id="SSF55931">
    <property type="entry name" value="Glutamine synthetase/guanido kinase"/>
    <property type="match status" value="1"/>
</dbReference>
<evidence type="ECO:0000313" key="8">
    <source>
        <dbReference type="Proteomes" id="UP001183414"/>
    </source>
</evidence>
<comment type="catalytic activity">
    <reaction evidence="4 5">
        <text>L-cysteine + L-glutamate + ATP = gamma-L-glutamyl-L-cysteine + ADP + phosphate + H(+)</text>
        <dbReference type="Rhea" id="RHEA:13285"/>
        <dbReference type="ChEBI" id="CHEBI:15378"/>
        <dbReference type="ChEBI" id="CHEBI:29985"/>
        <dbReference type="ChEBI" id="CHEBI:30616"/>
        <dbReference type="ChEBI" id="CHEBI:35235"/>
        <dbReference type="ChEBI" id="CHEBI:43474"/>
        <dbReference type="ChEBI" id="CHEBI:58173"/>
        <dbReference type="ChEBI" id="CHEBI:456216"/>
        <dbReference type="EC" id="6.3.2.2"/>
    </reaction>
</comment>
<dbReference type="HAMAP" id="MF_02034">
    <property type="entry name" value="EgtA"/>
    <property type="match status" value="1"/>
</dbReference>
<evidence type="ECO:0000256" key="6">
    <source>
        <dbReference type="SAM" id="MobiDB-lite"/>
    </source>
</evidence>
<dbReference type="InterPro" id="IPR006336">
    <property type="entry name" value="GCS2"/>
</dbReference>
<keyword evidence="2 5" id="KW-0547">Nucleotide-binding</keyword>
<dbReference type="EMBL" id="JAVREQ010000015">
    <property type="protein sequence ID" value="MDT0380590.1"/>
    <property type="molecule type" value="Genomic_DNA"/>
</dbReference>
<evidence type="ECO:0000256" key="1">
    <source>
        <dbReference type="ARBA" id="ARBA00022598"/>
    </source>
</evidence>
<protein>
    <recommendedName>
        <fullName evidence="5">Glutamate--cysteine ligase EgtA</fullName>
        <ecNumber evidence="5">6.3.2.2</ecNumber>
    </recommendedName>
    <alternativeName>
        <fullName evidence="5">Gamma-glutamylcysteine synthase</fullName>
        <shortName evidence="5">GCS</shortName>
        <shortName evidence="5">Gamma-ECS</shortName>
    </alternativeName>
</protein>
<dbReference type="Proteomes" id="UP001183414">
    <property type="component" value="Unassembled WGS sequence"/>
</dbReference>
<feature type="compositionally biased region" description="Basic and acidic residues" evidence="6">
    <location>
        <begin position="90"/>
        <end position="103"/>
    </location>
</feature>
<evidence type="ECO:0000256" key="5">
    <source>
        <dbReference type="HAMAP-Rule" id="MF_02034"/>
    </source>
</evidence>
<evidence type="ECO:0000256" key="3">
    <source>
        <dbReference type="ARBA" id="ARBA00022840"/>
    </source>
</evidence>
<feature type="region of interest" description="Disordered" evidence="6">
    <location>
        <begin position="47"/>
        <end position="103"/>
    </location>
</feature>
<dbReference type="InterPro" id="IPR017809">
    <property type="entry name" value="EgtA_Actinobacteria"/>
</dbReference>
<comment type="caution">
    <text evidence="7">The sequence shown here is derived from an EMBL/GenBank/DDBJ whole genome shotgun (WGS) entry which is preliminary data.</text>
</comment>